<dbReference type="SUPFAM" id="SSF51182">
    <property type="entry name" value="RmlC-like cupins"/>
    <property type="match status" value="2"/>
</dbReference>
<dbReference type="PANTHER" id="PTHR36169">
    <property type="entry name" value="ETHANOLAMINE UTILIZATION PROTEIN EUTQ"/>
    <property type="match status" value="1"/>
</dbReference>
<reference evidence="2 3" key="1">
    <citation type="journal article" date="2019" name="Nat. Commun.">
        <title>The antimicrobial potential of Streptomyces from insect microbiomes.</title>
        <authorList>
            <person name="Chevrette M.G."/>
            <person name="Carlson C.M."/>
            <person name="Ortega H.E."/>
            <person name="Thomas C."/>
            <person name="Ananiev G.E."/>
            <person name="Barns K.J."/>
            <person name="Book A.J."/>
            <person name="Cagnazzo J."/>
            <person name="Carlos C."/>
            <person name="Flanigan W."/>
            <person name="Grubbs K.J."/>
            <person name="Horn H.A."/>
            <person name="Hoffmann F.M."/>
            <person name="Klassen J.L."/>
            <person name="Knack J.J."/>
            <person name="Lewin G.R."/>
            <person name="McDonald B.R."/>
            <person name="Muller L."/>
            <person name="Melo W.G.P."/>
            <person name="Pinto-Tomas A.A."/>
            <person name="Schmitz A."/>
            <person name="Wendt-Pienkowski E."/>
            <person name="Wildman S."/>
            <person name="Zhao M."/>
            <person name="Zhang F."/>
            <person name="Bugni T.S."/>
            <person name="Andes D.R."/>
            <person name="Pupo M.T."/>
            <person name="Currie C.R."/>
        </authorList>
    </citation>
    <scope>NUCLEOTIDE SEQUENCE [LARGE SCALE GENOMIC DNA]</scope>
    <source>
        <strain evidence="2 3">SID5840</strain>
    </source>
</reference>
<comment type="caution">
    <text evidence="2">The sequence shown here is derived from an EMBL/GenBank/DDBJ whole genome shotgun (WGS) entry which is preliminary data.</text>
</comment>
<name>A0A7K2IRA4_9ACTN</name>
<accession>A0A7K2IRA4</accession>
<dbReference type="InterPro" id="IPR014710">
    <property type="entry name" value="RmlC-like_jellyroll"/>
</dbReference>
<dbReference type="PANTHER" id="PTHR36169:SF1">
    <property type="entry name" value="ACETATE KINASE EUTQ"/>
    <property type="match status" value="1"/>
</dbReference>
<proteinExistence type="predicted"/>
<evidence type="ECO:0000259" key="1">
    <source>
        <dbReference type="Pfam" id="PF05899"/>
    </source>
</evidence>
<dbReference type="InterPro" id="IPR011051">
    <property type="entry name" value="RmlC_Cupin_sf"/>
</dbReference>
<sequence length="274" mass="30083">MFFDPTVVARYTAEDVRQTHTFHDGEAFVGYVADRREGSPMGLAFVHFEAGVNFDFSWPYDELSVVTEGRLTVRTAEGVISAGPGQILNQPRGVPGTFEIEERLRMVCVHHPTFQEAVGVSVEEFGALSERDEEPDMSASPRGPEHSGGFFDPTVMQVFDSDDLTDWVTVDEGSRAYVGYVADREQGSPMGIAFSRFGRGGVLDLVFPYDEAAVITKGRVTVESAGSSFTVHPGELLYMPANTSAVFRLEEDTEAVGVHHPTFEEAFGHPPHRS</sequence>
<evidence type="ECO:0000313" key="2">
    <source>
        <dbReference type="EMBL" id="MYR32367.1"/>
    </source>
</evidence>
<dbReference type="AlphaFoldDB" id="A0A7K2IRA4"/>
<dbReference type="InterPro" id="IPR008579">
    <property type="entry name" value="UGlyAH_Cupin_dom"/>
</dbReference>
<feature type="domain" description="(S)-ureidoglycine aminohydrolase cupin" evidence="1">
    <location>
        <begin position="201"/>
        <end position="248"/>
    </location>
</feature>
<dbReference type="EMBL" id="WWHY01000001">
    <property type="protein sequence ID" value="MYR32367.1"/>
    <property type="molecule type" value="Genomic_DNA"/>
</dbReference>
<dbReference type="Proteomes" id="UP000467124">
    <property type="component" value="Unassembled WGS sequence"/>
</dbReference>
<evidence type="ECO:0000313" key="3">
    <source>
        <dbReference type="Proteomes" id="UP000467124"/>
    </source>
</evidence>
<organism evidence="2 3">
    <name type="scientific">Nocardiopsis alba</name>
    <dbReference type="NCBI Taxonomy" id="53437"/>
    <lineage>
        <taxon>Bacteria</taxon>
        <taxon>Bacillati</taxon>
        <taxon>Actinomycetota</taxon>
        <taxon>Actinomycetes</taxon>
        <taxon>Streptosporangiales</taxon>
        <taxon>Nocardiopsidaceae</taxon>
        <taxon>Nocardiopsis</taxon>
    </lineage>
</organism>
<dbReference type="Pfam" id="PF05899">
    <property type="entry name" value="Cupin_3"/>
    <property type="match status" value="1"/>
</dbReference>
<dbReference type="RefSeq" id="WP_161110706.1">
    <property type="nucleotide sequence ID" value="NZ_WWHY01000001.1"/>
</dbReference>
<gene>
    <name evidence="2" type="ORF">GTW20_08810</name>
</gene>
<dbReference type="Gene3D" id="2.60.120.10">
    <property type="entry name" value="Jelly Rolls"/>
    <property type="match status" value="2"/>
</dbReference>
<dbReference type="Pfam" id="PF06249">
    <property type="entry name" value="EutQ"/>
    <property type="match status" value="1"/>
</dbReference>
<dbReference type="InterPro" id="IPR010424">
    <property type="entry name" value="EutQ"/>
</dbReference>
<protein>
    <submittedName>
        <fullName evidence="2">DUF861 domain-containing protein</fullName>
    </submittedName>
</protein>